<reference evidence="1 2" key="1">
    <citation type="submission" date="2013-11" db="EMBL/GenBank/DDBJ databases">
        <title>The Genome Sequence of Phytophthora parasitica P1976.</title>
        <authorList>
            <consortium name="The Broad Institute Genomics Platform"/>
            <person name="Russ C."/>
            <person name="Tyler B."/>
            <person name="Panabieres F."/>
            <person name="Shan W."/>
            <person name="Tripathy S."/>
            <person name="Grunwald N."/>
            <person name="Machado M."/>
            <person name="Johnson C.S."/>
            <person name="Walker B."/>
            <person name="Young S."/>
            <person name="Zeng Q."/>
            <person name="Gargeya S."/>
            <person name="Fitzgerald M."/>
            <person name="Haas B."/>
            <person name="Abouelleil A."/>
            <person name="Allen A.W."/>
            <person name="Alvarado L."/>
            <person name="Arachchi H.M."/>
            <person name="Berlin A.M."/>
            <person name="Chapman S.B."/>
            <person name="Gainer-Dewar J."/>
            <person name="Goldberg J."/>
            <person name="Griggs A."/>
            <person name="Gujja S."/>
            <person name="Hansen M."/>
            <person name="Howarth C."/>
            <person name="Imamovic A."/>
            <person name="Ireland A."/>
            <person name="Larimer J."/>
            <person name="McCowan C."/>
            <person name="Murphy C."/>
            <person name="Pearson M."/>
            <person name="Poon T.W."/>
            <person name="Priest M."/>
            <person name="Roberts A."/>
            <person name="Saif S."/>
            <person name="Shea T."/>
            <person name="Sisk P."/>
            <person name="Sykes S."/>
            <person name="Wortman J."/>
            <person name="Nusbaum C."/>
            <person name="Birren B."/>
        </authorList>
    </citation>
    <scope>NUCLEOTIDE SEQUENCE [LARGE SCALE GENOMIC DNA]</scope>
    <source>
        <strain evidence="1 2">P1976</strain>
    </source>
</reference>
<organism evidence="1 2">
    <name type="scientific">Phytophthora nicotianae P1976</name>
    <dbReference type="NCBI Taxonomy" id="1317066"/>
    <lineage>
        <taxon>Eukaryota</taxon>
        <taxon>Sar</taxon>
        <taxon>Stramenopiles</taxon>
        <taxon>Oomycota</taxon>
        <taxon>Peronosporomycetes</taxon>
        <taxon>Peronosporales</taxon>
        <taxon>Peronosporaceae</taxon>
        <taxon>Phytophthora</taxon>
    </lineage>
</organism>
<evidence type="ECO:0000313" key="1">
    <source>
        <dbReference type="EMBL" id="ETO74214.1"/>
    </source>
</evidence>
<comment type="caution">
    <text evidence="1">The sequence shown here is derived from an EMBL/GenBank/DDBJ whole genome shotgun (WGS) entry which is preliminary data.</text>
</comment>
<proteinExistence type="predicted"/>
<dbReference type="AlphaFoldDB" id="A0A081A5Q3"/>
<evidence type="ECO:0000313" key="2">
    <source>
        <dbReference type="Proteomes" id="UP000028582"/>
    </source>
</evidence>
<dbReference type="Proteomes" id="UP000028582">
    <property type="component" value="Unassembled WGS sequence"/>
</dbReference>
<dbReference type="EMBL" id="ANJA01001822">
    <property type="protein sequence ID" value="ETO74214.1"/>
    <property type="molecule type" value="Genomic_DNA"/>
</dbReference>
<name>A0A081A5Q3_PHYNI</name>
<accession>A0A081A5Q3</accession>
<evidence type="ECO:0008006" key="3">
    <source>
        <dbReference type="Google" id="ProtNLM"/>
    </source>
</evidence>
<sequence>MPNDACPWKGLTCQSVDRVTVMETDNYETLVREPQKAKLTPRLEDYGREMATQGLKPVRIRNEMARRFGLAEAEIPILRQVQWLVSSYSKKNMHRNDDHDEILDQIDQLPYADNQASPAQCSSRPGVIYFSHGRHIQVEPSRHPVTVCGISDKCRSFHLVDLFITSQRLEDIYVLALTELRRVFASVSSWQMVVKFVVVDAKAAQQNTVAQGFGVDPESFAPMPRTTH</sequence>
<protein>
    <recommendedName>
        <fullName evidence="3">MULE transposase domain-containing protein</fullName>
    </recommendedName>
</protein>
<gene>
    <name evidence="1" type="ORF">F444_09984</name>
</gene>